<dbReference type="EMBL" id="JBIALX010000019">
    <property type="protein sequence ID" value="MFF0457836.1"/>
    <property type="molecule type" value="Genomic_DNA"/>
</dbReference>
<sequence length="42" mass="4903">MRDNPTDRNAILQASPSDRPFDDTELSRMHLWGVARRNHPTK</sequence>
<protein>
    <submittedName>
        <fullName evidence="2">Uncharacterized protein</fullName>
    </submittedName>
</protein>
<dbReference type="RefSeq" id="WP_387255169.1">
    <property type="nucleotide sequence ID" value="NZ_JBIALX010000019.1"/>
</dbReference>
<evidence type="ECO:0000313" key="3">
    <source>
        <dbReference type="Proteomes" id="UP001601521"/>
    </source>
</evidence>
<comment type="caution">
    <text evidence="2">The sequence shown here is derived from an EMBL/GenBank/DDBJ whole genome shotgun (WGS) entry which is preliminary data.</text>
</comment>
<evidence type="ECO:0000256" key="1">
    <source>
        <dbReference type="SAM" id="MobiDB-lite"/>
    </source>
</evidence>
<evidence type="ECO:0000313" key="2">
    <source>
        <dbReference type="EMBL" id="MFF0457836.1"/>
    </source>
</evidence>
<keyword evidence="3" id="KW-1185">Reference proteome</keyword>
<gene>
    <name evidence="2" type="ORF">ACFYTH_31135</name>
</gene>
<dbReference type="Proteomes" id="UP001601521">
    <property type="component" value="Unassembled WGS sequence"/>
</dbReference>
<accession>A0ABW6NTV4</accession>
<proteinExistence type="predicted"/>
<feature type="region of interest" description="Disordered" evidence="1">
    <location>
        <begin position="1"/>
        <end position="24"/>
    </location>
</feature>
<reference evidence="2 3" key="1">
    <citation type="submission" date="2024-10" db="EMBL/GenBank/DDBJ databases">
        <title>The Natural Products Discovery Center: Release of the First 8490 Sequenced Strains for Exploring Actinobacteria Biosynthetic Diversity.</title>
        <authorList>
            <person name="Kalkreuter E."/>
            <person name="Kautsar S.A."/>
            <person name="Yang D."/>
            <person name="Bader C.D."/>
            <person name="Teijaro C.N."/>
            <person name="Fluegel L."/>
            <person name="Davis C.M."/>
            <person name="Simpson J.R."/>
            <person name="Lauterbach L."/>
            <person name="Steele A.D."/>
            <person name="Gui C."/>
            <person name="Meng S."/>
            <person name="Li G."/>
            <person name="Viehrig K."/>
            <person name="Ye F."/>
            <person name="Su P."/>
            <person name="Kiefer A.F."/>
            <person name="Nichols A."/>
            <person name="Cepeda A.J."/>
            <person name="Yan W."/>
            <person name="Fan B."/>
            <person name="Jiang Y."/>
            <person name="Adhikari A."/>
            <person name="Zheng C.-J."/>
            <person name="Schuster L."/>
            <person name="Cowan T.M."/>
            <person name="Smanski M.J."/>
            <person name="Chevrette M.G."/>
            <person name="De Carvalho L.P.S."/>
            <person name="Shen B."/>
        </authorList>
    </citation>
    <scope>NUCLEOTIDE SEQUENCE [LARGE SCALE GENOMIC DNA]</scope>
    <source>
        <strain evidence="2 3">NPDC004550</strain>
    </source>
</reference>
<organism evidence="2 3">
    <name type="scientific">Nocardia africana</name>
    <dbReference type="NCBI Taxonomy" id="134964"/>
    <lineage>
        <taxon>Bacteria</taxon>
        <taxon>Bacillati</taxon>
        <taxon>Actinomycetota</taxon>
        <taxon>Actinomycetes</taxon>
        <taxon>Mycobacteriales</taxon>
        <taxon>Nocardiaceae</taxon>
        <taxon>Nocardia</taxon>
    </lineage>
</organism>
<name>A0ABW6NTV4_9NOCA</name>